<comment type="subunit">
    <text evidence="2 5">Part of the 50S ribosomal subunit.</text>
</comment>
<keyword evidence="4 5" id="KW-0687">Ribonucleoprotein</keyword>
<dbReference type="Proteomes" id="UP000252199">
    <property type="component" value="Unassembled WGS sequence"/>
</dbReference>
<dbReference type="EMBL" id="QKKR01000002">
    <property type="protein sequence ID" value="RBM57890.1"/>
    <property type="molecule type" value="Genomic_DNA"/>
</dbReference>
<evidence type="ECO:0000313" key="11">
    <source>
        <dbReference type="Proteomes" id="UP000252199"/>
    </source>
</evidence>
<evidence type="ECO:0000256" key="1">
    <source>
        <dbReference type="ARBA" id="ARBA00007594"/>
    </source>
</evidence>
<dbReference type="PANTHER" id="PTHR15892">
    <property type="entry name" value="MITOCHONDRIAL RIBOSOMAL PROTEIN L30"/>
    <property type="match status" value="1"/>
</dbReference>
<evidence type="ECO:0000256" key="6">
    <source>
        <dbReference type="RuleBase" id="RU003734"/>
    </source>
</evidence>
<dbReference type="InterPro" id="IPR016082">
    <property type="entry name" value="Ribosomal_uL30_ferredoxin-like"/>
</dbReference>
<keyword evidence="3 5" id="KW-0689">Ribosomal protein</keyword>
<evidence type="ECO:0000259" key="7">
    <source>
        <dbReference type="Pfam" id="PF00327"/>
    </source>
</evidence>
<dbReference type="GO" id="GO:0022625">
    <property type="term" value="C:cytosolic large ribosomal subunit"/>
    <property type="evidence" value="ECO:0007669"/>
    <property type="project" value="TreeGrafter"/>
</dbReference>
<evidence type="ECO:0000313" key="12">
    <source>
        <dbReference type="Proteomes" id="UP000252427"/>
    </source>
</evidence>
<sequence length="67" mass="7691">MNQFRSKNTMATIKVTQTKSSIGRLPKHKATLRGLGLRKINHTVELEDTPCVRGMINKVYYMVKVEE</sequence>
<evidence type="ECO:0000256" key="2">
    <source>
        <dbReference type="ARBA" id="ARBA00011838"/>
    </source>
</evidence>
<proteinExistence type="inferred from homology"/>
<accession>A0A366AM60</accession>
<dbReference type="Pfam" id="PF00327">
    <property type="entry name" value="Ribosomal_L30"/>
    <property type="match status" value="1"/>
</dbReference>
<dbReference type="CDD" id="cd01658">
    <property type="entry name" value="Ribosomal_L30"/>
    <property type="match status" value="1"/>
</dbReference>
<dbReference type="EMBL" id="QKKS01000011">
    <property type="protein sequence ID" value="RBM82398.1"/>
    <property type="molecule type" value="Genomic_DNA"/>
</dbReference>
<dbReference type="GO" id="GO:0003735">
    <property type="term" value="F:structural constituent of ribosome"/>
    <property type="evidence" value="ECO:0007669"/>
    <property type="project" value="InterPro"/>
</dbReference>
<accession>A0A366ARQ0</accession>
<evidence type="ECO:0000313" key="10">
    <source>
        <dbReference type="EMBL" id="RBM82398.1"/>
    </source>
</evidence>
<name>A0A366AM60_9VIBR</name>
<evidence type="ECO:0000313" key="8">
    <source>
        <dbReference type="EMBL" id="RBM57890.1"/>
    </source>
</evidence>
<comment type="similarity">
    <text evidence="1 5 6">Belongs to the universal ribosomal protein uL30 family.</text>
</comment>
<dbReference type="AlphaFoldDB" id="A0A366AM60"/>
<dbReference type="SUPFAM" id="SSF55129">
    <property type="entry name" value="Ribosomal protein L30p/L7e"/>
    <property type="match status" value="1"/>
</dbReference>
<dbReference type="PIRSF" id="PIRSF002211">
    <property type="entry name" value="Ribosomal_L30_bac-type"/>
    <property type="match status" value="1"/>
</dbReference>
<dbReference type="Proteomes" id="UP000252488">
    <property type="component" value="Unassembled WGS sequence"/>
</dbReference>
<keyword evidence="13" id="KW-1185">Reference proteome</keyword>
<dbReference type="InterPro" id="IPR036919">
    <property type="entry name" value="Ribo_uL30_ferredoxin-like_sf"/>
</dbReference>
<dbReference type="HAMAP" id="MF_01371_B">
    <property type="entry name" value="Ribosomal_uL30_B"/>
    <property type="match status" value="1"/>
</dbReference>
<evidence type="ECO:0000313" key="13">
    <source>
        <dbReference type="Proteomes" id="UP000252488"/>
    </source>
</evidence>
<reference evidence="11 12" key="1">
    <citation type="submission" date="2018-06" db="EMBL/GenBank/DDBJ databases">
        <title>Draft genome sequences of nine Vibrio sp. clinical isolates from across the United States representing the closest known relative of Vibrio cholerae.</title>
        <authorList>
            <person name="Islam M.T."/>
            <person name="Liang K."/>
            <person name="Im M.S."/>
            <person name="Winkjer J."/>
            <person name="Busby S."/>
            <person name="Batra D."/>
            <person name="Rowe L."/>
            <person name="Tarr C.L."/>
            <person name="Boucher Y."/>
        </authorList>
    </citation>
    <scope>NUCLEOTIDE SEQUENCE [LARGE SCALE GENOMIC DNA]</scope>
    <source>
        <strain evidence="8 13">2016V-1111</strain>
        <strain evidence="10 12">2016V-1114</strain>
        <strain evidence="9 11">2017V-1110</strain>
    </source>
</reference>
<dbReference type="GO" id="GO:0006412">
    <property type="term" value="P:translation"/>
    <property type="evidence" value="ECO:0007669"/>
    <property type="project" value="UniProtKB-UniRule"/>
</dbReference>
<dbReference type="PANTHER" id="PTHR15892:SF2">
    <property type="entry name" value="LARGE RIBOSOMAL SUBUNIT PROTEIN UL30M"/>
    <property type="match status" value="1"/>
</dbReference>
<dbReference type="InterPro" id="IPR018038">
    <property type="entry name" value="Ribosomal_uL30_CS"/>
</dbReference>
<evidence type="ECO:0000256" key="5">
    <source>
        <dbReference type="HAMAP-Rule" id="MF_01371"/>
    </source>
</evidence>
<dbReference type="PROSITE" id="PS00634">
    <property type="entry name" value="RIBOSOMAL_L30"/>
    <property type="match status" value="1"/>
</dbReference>
<evidence type="ECO:0000313" key="9">
    <source>
        <dbReference type="EMBL" id="RBM68343.1"/>
    </source>
</evidence>
<feature type="domain" description="Large ribosomal subunit protein uL30-like ferredoxin-like fold" evidence="7">
    <location>
        <begin position="13"/>
        <end position="63"/>
    </location>
</feature>
<organism evidence="10 12">
    <name type="scientific">Vibrio paracholerae</name>
    <dbReference type="NCBI Taxonomy" id="650003"/>
    <lineage>
        <taxon>Bacteria</taxon>
        <taxon>Pseudomonadati</taxon>
        <taxon>Pseudomonadota</taxon>
        <taxon>Gammaproteobacteria</taxon>
        <taxon>Vibrionales</taxon>
        <taxon>Vibrionaceae</taxon>
        <taxon>Vibrio</taxon>
    </lineage>
</organism>
<dbReference type="Proteomes" id="UP000252427">
    <property type="component" value="Unassembled WGS sequence"/>
</dbReference>
<dbReference type="FunFam" id="3.30.1390.20:FF:000001">
    <property type="entry name" value="50S ribosomal protein L30"/>
    <property type="match status" value="1"/>
</dbReference>
<protein>
    <recommendedName>
        <fullName evidence="5">Large ribosomal subunit protein uL30</fullName>
    </recommendedName>
</protein>
<dbReference type="InterPro" id="IPR005996">
    <property type="entry name" value="Ribosomal_uL30_bac-type"/>
</dbReference>
<evidence type="ECO:0000256" key="3">
    <source>
        <dbReference type="ARBA" id="ARBA00022980"/>
    </source>
</evidence>
<dbReference type="EMBL" id="QKKU01000050">
    <property type="protein sequence ID" value="RBM68343.1"/>
    <property type="molecule type" value="Genomic_DNA"/>
</dbReference>
<evidence type="ECO:0000256" key="4">
    <source>
        <dbReference type="ARBA" id="ARBA00023274"/>
    </source>
</evidence>
<dbReference type="NCBIfam" id="TIGR01308">
    <property type="entry name" value="rpmD_bact"/>
    <property type="match status" value="1"/>
</dbReference>
<dbReference type="Gene3D" id="3.30.1390.20">
    <property type="entry name" value="Ribosomal protein L30, ferredoxin-like fold domain"/>
    <property type="match status" value="1"/>
</dbReference>
<comment type="caution">
    <text evidence="10">The sequence shown here is derived from an EMBL/GenBank/DDBJ whole genome shotgun (WGS) entry which is preliminary data.</text>
</comment>
<gene>
    <name evidence="5" type="primary">rpmD</name>
    <name evidence="8" type="ORF">DLR69_01235</name>
    <name evidence="10" type="ORF">DLR70_07300</name>
    <name evidence="9" type="ORF">DLR72_08070</name>
</gene>